<protein>
    <submittedName>
        <fullName evidence="1">Xanthine phosphoribosyltransferase</fullName>
        <ecNumber evidence="1">2.4.2.22</ecNumber>
    </submittedName>
</protein>
<evidence type="ECO:0000313" key="2">
    <source>
        <dbReference type="Proteomes" id="UP000595814"/>
    </source>
</evidence>
<gene>
    <name evidence="1" type="ORF">JFY71_07170</name>
</gene>
<dbReference type="EC" id="2.4.2.22" evidence="1"/>
<organism evidence="1 2">
    <name type="scientific">Miniphocaeibacter halophilus</name>
    <dbReference type="NCBI Taxonomy" id="2931922"/>
    <lineage>
        <taxon>Bacteria</taxon>
        <taxon>Bacillati</taxon>
        <taxon>Bacillota</taxon>
        <taxon>Tissierellia</taxon>
        <taxon>Tissierellales</taxon>
        <taxon>Peptoniphilaceae</taxon>
        <taxon>Miniphocaeibacter</taxon>
    </lineage>
</organism>
<keyword evidence="1" id="KW-0328">Glycosyltransferase</keyword>
<reference evidence="1 2" key="1">
    <citation type="journal article" date="2022" name="Int. J. Syst. Evol. Microbiol.">
        <title>Miniphocaeibacter halophilus sp. nov., an ammonium-tolerant acetate-producing bacterium isolated from a biogas system.</title>
        <authorList>
            <person name="Schnurer A."/>
            <person name="Singh A."/>
            <person name="Bi S."/>
            <person name="Qiao W."/>
            <person name="Westerholm M."/>
        </authorList>
    </citation>
    <scope>NUCLEOTIDE SEQUENCE [LARGE SCALE GENOMIC DNA]</scope>
    <source>
        <strain evidence="1 2">AMB_01</strain>
    </source>
</reference>
<name>A0AC61MQ80_9FIRM</name>
<accession>A0AC61MQ80</accession>
<dbReference type="EMBL" id="CP066744">
    <property type="protein sequence ID" value="QQK07109.1"/>
    <property type="molecule type" value="Genomic_DNA"/>
</dbReference>
<proteinExistence type="predicted"/>
<sequence>MNPLEERIIEEGIVLPGDILKVDKFINHMIDPELFVKLADEFYERFKNKEIDKILTLEVSGIGIAFACGLKFKKPVLFAKKTVSKTLGSDVYTSQVYSFTKKINYDIMVAKEFLQKGERVLIIDDFLANGKAIEGLVDLCNQAGAKVQGIGILIEKDFQPGGKKIREEGFQLESLAIIEKFENGKVVFKESIS</sequence>
<keyword evidence="1" id="KW-0808">Transferase</keyword>
<keyword evidence="2" id="KW-1185">Reference proteome</keyword>
<evidence type="ECO:0000313" key="1">
    <source>
        <dbReference type="EMBL" id="QQK07109.1"/>
    </source>
</evidence>
<dbReference type="Proteomes" id="UP000595814">
    <property type="component" value="Chromosome"/>
</dbReference>